<organism evidence="3 4">
    <name type="scientific">Favolaschia claudopus</name>
    <dbReference type="NCBI Taxonomy" id="2862362"/>
    <lineage>
        <taxon>Eukaryota</taxon>
        <taxon>Fungi</taxon>
        <taxon>Dikarya</taxon>
        <taxon>Basidiomycota</taxon>
        <taxon>Agaricomycotina</taxon>
        <taxon>Agaricomycetes</taxon>
        <taxon>Agaricomycetidae</taxon>
        <taxon>Agaricales</taxon>
        <taxon>Marasmiineae</taxon>
        <taxon>Mycenaceae</taxon>
        <taxon>Favolaschia</taxon>
    </lineage>
</organism>
<evidence type="ECO:0000256" key="2">
    <source>
        <dbReference type="SAM" id="Phobius"/>
    </source>
</evidence>
<dbReference type="EMBL" id="JAWWNJ010000065">
    <property type="protein sequence ID" value="KAK7012400.1"/>
    <property type="molecule type" value="Genomic_DNA"/>
</dbReference>
<protein>
    <submittedName>
        <fullName evidence="3">Uncharacterized protein</fullName>
    </submittedName>
</protein>
<feature type="transmembrane region" description="Helical" evidence="2">
    <location>
        <begin position="112"/>
        <end position="135"/>
    </location>
</feature>
<evidence type="ECO:0000256" key="1">
    <source>
        <dbReference type="SAM" id="MobiDB-lite"/>
    </source>
</evidence>
<keyword evidence="2" id="KW-1133">Transmembrane helix</keyword>
<feature type="region of interest" description="Disordered" evidence="1">
    <location>
        <begin position="588"/>
        <end position="608"/>
    </location>
</feature>
<evidence type="ECO:0000313" key="4">
    <source>
        <dbReference type="Proteomes" id="UP001362999"/>
    </source>
</evidence>
<accession>A0AAW0AHG9</accession>
<feature type="transmembrane region" description="Helical" evidence="2">
    <location>
        <begin position="155"/>
        <end position="175"/>
    </location>
</feature>
<keyword evidence="4" id="KW-1185">Reference proteome</keyword>
<reference evidence="3 4" key="1">
    <citation type="journal article" date="2024" name="J Genomics">
        <title>Draft genome sequencing and assembly of Favolaschia claudopus CIRM-BRFM 2984 isolated from oak limbs.</title>
        <authorList>
            <person name="Navarro D."/>
            <person name="Drula E."/>
            <person name="Chaduli D."/>
            <person name="Cazenave R."/>
            <person name="Ahrendt S."/>
            <person name="Wang J."/>
            <person name="Lipzen A."/>
            <person name="Daum C."/>
            <person name="Barry K."/>
            <person name="Grigoriev I.V."/>
            <person name="Favel A."/>
            <person name="Rosso M.N."/>
            <person name="Martin F."/>
        </authorList>
    </citation>
    <scope>NUCLEOTIDE SEQUENCE [LARGE SCALE GENOMIC DNA]</scope>
    <source>
        <strain evidence="3 4">CIRM-BRFM 2984</strain>
    </source>
</reference>
<comment type="caution">
    <text evidence="3">The sequence shown here is derived from an EMBL/GenBank/DDBJ whole genome shotgun (WGS) entry which is preliminary data.</text>
</comment>
<dbReference type="AlphaFoldDB" id="A0AAW0AHG9"/>
<keyword evidence="2" id="KW-0472">Membrane</keyword>
<dbReference type="Proteomes" id="UP001362999">
    <property type="component" value="Unassembled WGS sequence"/>
</dbReference>
<sequence length="622" mass="70318">MPETRETAASGKVAKIGFDTALQAGADLTVKAVVADASASEAEAEGAPERAQTGLAYQLEPTSTVVRGSESHQTPIYPEVMAHSVNNYPPVPYPPTLKNLVLSEVHATHRGLILNFTTLYFMILYLTHTSVQWYTRARWETGIMSVTKQVRKFRVGMAFIFQEYVLAFVTIDLLFQPIWKTSFAEFRVPPNIYTATTEFLVLVADWIRSENFLTGRKYVLACEAIRRANKIWYGIGVYTVMELFFMAGLSPFLTVCELFSSPSRTARFLAAYYTFIHHSENHLWKLLRPCIHDGVLAPTTEQRLKYADWLYVWGKERVMMSNRMAELVDHFNTTLINFASEETVTCRRTLDTLHDPFEPTLVAPALTAHPNWGSLIFGEQVWQQVSGDVSMEDDPLTAFISVILTLSWLLTFLSLDLLPGRTHLASASFYQPLFLEDAALKRARRPTFTFHADKDMWCVVRAYPPTLHWGTTPAQHKKLPGVTEFSDEARQSMLFKSIVTSSQSVSIGPLEYCGNGHMVEVGNNSFLAVFKGDPYIPIHLEERFMRGLNRKSSKLEVHGKGKRARSQKENKALDNTLKTLKAGYERVKGDEDGELGGEDEEIPVKPKRRRLTADQRIALQNI</sequence>
<keyword evidence="2" id="KW-0812">Transmembrane</keyword>
<evidence type="ECO:0000313" key="3">
    <source>
        <dbReference type="EMBL" id="KAK7012400.1"/>
    </source>
</evidence>
<gene>
    <name evidence="3" type="ORF">R3P38DRAFT_3019183</name>
</gene>
<proteinExistence type="predicted"/>
<feature type="transmembrane region" description="Helical" evidence="2">
    <location>
        <begin position="231"/>
        <end position="253"/>
    </location>
</feature>
<name>A0AAW0AHG9_9AGAR</name>
<feature type="compositionally biased region" description="Acidic residues" evidence="1">
    <location>
        <begin position="591"/>
        <end position="601"/>
    </location>
</feature>